<accession>A0A9P7B342</accession>
<comment type="caution">
    <text evidence="4">The sequence shown here is derived from an EMBL/GenBank/DDBJ whole genome shotgun (WGS) entry which is preliminary data.</text>
</comment>
<feature type="coiled-coil region" evidence="3">
    <location>
        <begin position="16"/>
        <end position="43"/>
    </location>
</feature>
<evidence type="ECO:0000313" key="5">
    <source>
        <dbReference type="Proteomes" id="UP000777482"/>
    </source>
</evidence>
<dbReference type="InterPro" id="IPR011599">
    <property type="entry name" value="PFD_alpha_archaea"/>
</dbReference>
<evidence type="ECO:0000256" key="2">
    <source>
        <dbReference type="ARBA" id="ARBA00023186"/>
    </source>
</evidence>
<dbReference type="SUPFAM" id="SSF46579">
    <property type="entry name" value="Prefoldin"/>
    <property type="match status" value="1"/>
</dbReference>
<gene>
    <name evidence="4" type="primary">GIM5</name>
    <name evidence="4" type="ORF">C6P46_006774</name>
</gene>
<dbReference type="PANTHER" id="PTHR12674">
    <property type="entry name" value="PREFOLDIN SUBUNIT 5"/>
    <property type="match status" value="1"/>
</dbReference>
<dbReference type="InterPro" id="IPR004127">
    <property type="entry name" value="Prefoldin_subunit_alpha"/>
</dbReference>
<dbReference type="GO" id="GO:0006457">
    <property type="term" value="P:protein folding"/>
    <property type="evidence" value="ECO:0007669"/>
    <property type="project" value="InterPro"/>
</dbReference>
<protein>
    <submittedName>
        <fullName evidence="4">Subunit of tubulin prefoldin</fullName>
    </submittedName>
</protein>
<dbReference type="GO" id="GO:0005737">
    <property type="term" value="C:cytoplasm"/>
    <property type="evidence" value="ECO:0007669"/>
    <property type="project" value="TreeGrafter"/>
</dbReference>
<dbReference type="Gene3D" id="1.10.287.370">
    <property type="match status" value="1"/>
</dbReference>
<dbReference type="OrthoDB" id="10267474at2759"/>
<organism evidence="4 5">
    <name type="scientific">Rhodotorula mucilaginosa</name>
    <name type="common">Yeast</name>
    <name type="synonym">Rhodotorula rubra</name>
    <dbReference type="NCBI Taxonomy" id="5537"/>
    <lineage>
        <taxon>Eukaryota</taxon>
        <taxon>Fungi</taxon>
        <taxon>Dikarya</taxon>
        <taxon>Basidiomycota</taxon>
        <taxon>Pucciniomycotina</taxon>
        <taxon>Microbotryomycetes</taxon>
        <taxon>Sporidiobolales</taxon>
        <taxon>Sporidiobolaceae</taxon>
        <taxon>Rhodotorula</taxon>
    </lineage>
</organism>
<dbReference type="CDD" id="cd23157">
    <property type="entry name" value="Prefoldin_5"/>
    <property type="match status" value="1"/>
</dbReference>
<dbReference type="AlphaFoldDB" id="A0A9P7B342"/>
<keyword evidence="5" id="KW-1185">Reference proteome</keyword>
<dbReference type="NCBIfam" id="TIGR00293">
    <property type="entry name" value="prefoldin subunit alpha"/>
    <property type="match status" value="1"/>
</dbReference>
<dbReference type="GO" id="GO:0016272">
    <property type="term" value="C:prefoldin complex"/>
    <property type="evidence" value="ECO:0007669"/>
    <property type="project" value="InterPro"/>
</dbReference>
<name>A0A9P7B342_RHOMI</name>
<dbReference type="GO" id="GO:0051082">
    <property type="term" value="F:unfolded protein binding"/>
    <property type="evidence" value="ECO:0007669"/>
    <property type="project" value="InterPro"/>
</dbReference>
<dbReference type="GO" id="GO:1990113">
    <property type="term" value="P:RNA polymerase I assembly"/>
    <property type="evidence" value="ECO:0007669"/>
    <property type="project" value="TreeGrafter"/>
</dbReference>
<reference evidence="4 5" key="1">
    <citation type="submission" date="2020-11" db="EMBL/GenBank/DDBJ databases">
        <title>Kefir isolates.</title>
        <authorList>
            <person name="Marcisauskas S."/>
            <person name="Kim Y."/>
            <person name="Blasche S."/>
        </authorList>
    </citation>
    <scope>NUCLEOTIDE SEQUENCE [LARGE SCALE GENOMIC DNA]</scope>
    <source>
        <strain evidence="4 5">KR</strain>
    </source>
</reference>
<evidence type="ECO:0000256" key="1">
    <source>
        <dbReference type="ARBA" id="ARBA00010048"/>
    </source>
</evidence>
<comment type="similarity">
    <text evidence="1">Belongs to the prefoldin subunit alpha family.</text>
</comment>
<dbReference type="PANTHER" id="PTHR12674:SF2">
    <property type="entry name" value="PREFOLDIN SUBUNIT 5"/>
    <property type="match status" value="1"/>
</dbReference>
<dbReference type="GO" id="GO:1990115">
    <property type="term" value="P:RNA polymerase III assembly"/>
    <property type="evidence" value="ECO:0007669"/>
    <property type="project" value="TreeGrafter"/>
</dbReference>
<dbReference type="GO" id="GO:1990114">
    <property type="term" value="P:RNA polymerase II core complex assembly"/>
    <property type="evidence" value="ECO:0007669"/>
    <property type="project" value="TreeGrafter"/>
</dbReference>
<dbReference type="FunFam" id="1.10.287.370:FF:000004">
    <property type="entry name" value="Probable prefoldin subunit 5"/>
    <property type="match status" value="1"/>
</dbReference>
<evidence type="ECO:0000256" key="3">
    <source>
        <dbReference type="SAM" id="Coils"/>
    </source>
</evidence>
<keyword evidence="3" id="KW-0175">Coiled coil</keyword>
<dbReference type="Pfam" id="PF02996">
    <property type="entry name" value="Prefoldin"/>
    <property type="match status" value="1"/>
</dbReference>
<dbReference type="Proteomes" id="UP000777482">
    <property type="component" value="Unassembled WGS sequence"/>
</dbReference>
<sequence length="160" mass="17570">MSAPPPGTVSLEDLSLEQISQVRTQLEQELKHLTAAFGDLKQAQSKFMACMESLDAIKPANKDKKVLIPLTSSLYVPGRIKDTENVLVDIGTGYFVEKDTKQAKTLYNSKILALKSNLATLQQQIETKQSNFEACTQMMRVKMAQQQQAQGAQAGGPPDN</sequence>
<proteinExistence type="inferred from homology"/>
<dbReference type="InterPro" id="IPR009053">
    <property type="entry name" value="Prefoldin"/>
</dbReference>
<dbReference type="EMBL" id="PUHQ01000089">
    <property type="protein sequence ID" value="KAG0656944.1"/>
    <property type="molecule type" value="Genomic_DNA"/>
</dbReference>
<evidence type="ECO:0000313" key="4">
    <source>
        <dbReference type="EMBL" id="KAG0656944.1"/>
    </source>
</evidence>
<keyword evidence="2" id="KW-0143">Chaperone</keyword>